<dbReference type="AlphaFoldDB" id="A0A1J8QHP3"/>
<comment type="caution">
    <text evidence="1">The sequence shown here is derived from an EMBL/GenBank/DDBJ whole genome shotgun (WGS) entry which is preliminary data.</text>
</comment>
<name>A0A1J8QHP3_9AGAM</name>
<dbReference type="EMBL" id="LVVM01001036">
    <property type="protein sequence ID" value="OJA19459.1"/>
    <property type="molecule type" value="Genomic_DNA"/>
</dbReference>
<dbReference type="OrthoDB" id="2689232at2759"/>
<gene>
    <name evidence="1" type="ORF">AZE42_05674</name>
</gene>
<dbReference type="PANTHER" id="PTHR33050:SF7">
    <property type="entry name" value="RIBONUCLEASE H"/>
    <property type="match status" value="1"/>
</dbReference>
<dbReference type="InterPro" id="IPR052055">
    <property type="entry name" value="Hepadnavirus_pol/RT"/>
</dbReference>
<dbReference type="STRING" id="180088.A0A1J8QHP3"/>
<keyword evidence="2" id="KW-1185">Reference proteome</keyword>
<proteinExistence type="predicted"/>
<dbReference type="PANTHER" id="PTHR33050">
    <property type="entry name" value="REVERSE TRANSCRIPTASE DOMAIN-CONTAINING PROTEIN"/>
    <property type="match status" value="1"/>
</dbReference>
<dbReference type="Proteomes" id="UP000183567">
    <property type="component" value="Unassembled WGS sequence"/>
</dbReference>
<protein>
    <submittedName>
        <fullName evidence="1">Uncharacterized protein</fullName>
    </submittedName>
</protein>
<evidence type="ECO:0000313" key="2">
    <source>
        <dbReference type="Proteomes" id="UP000183567"/>
    </source>
</evidence>
<accession>A0A1J8QHP3</accession>
<sequence>MVVSLSTEKTGKYLMAIHKWHKRRAHILQDVQELYGKLLHTCSVIPQGRAYLMSLESMLSICGAKPFVPHRPEKHVAEDLDWWSSLLQSGGASRPIYPLPTLKNPHAYSDTSSGIGIGIVIGDYWHAWRLIPGWQTSNGKRDIGWVEAIGFELLIYSLATLPSFSDNLLIHGDNTGVVEGWWKSKHWNRAVNHVFHHIHEFILNLPDCFEIHTTYITSDCNPADGPSRGIYGPQHLLLPPVGIPESIREFIIDATEPLSSTELRHLHNRVYTPPAAKFINRLLTIKQANGRTKAKRAREEELISRALYES</sequence>
<organism evidence="1 2">
    <name type="scientific">Rhizopogon vesiculosus</name>
    <dbReference type="NCBI Taxonomy" id="180088"/>
    <lineage>
        <taxon>Eukaryota</taxon>
        <taxon>Fungi</taxon>
        <taxon>Dikarya</taxon>
        <taxon>Basidiomycota</taxon>
        <taxon>Agaricomycotina</taxon>
        <taxon>Agaricomycetes</taxon>
        <taxon>Agaricomycetidae</taxon>
        <taxon>Boletales</taxon>
        <taxon>Suillineae</taxon>
        <taxon>Rhizopogonaceae</taxon>
        <taxon>Rhizopogon</taxon>
    </lineage>
</organism>
<reference evidence="1 2" key="1">
    <citation type="submission" date="2016-03" db="EMBL/GenBank/DDBJ databases">
        <title>Comparative genomics of the ectomycorrhizal sister species Rhizopogon vinicolor and Rhizopogon vesiculosus (Basidiomycota: Boletales) reveals a divergence of the mating type B locus.</title>
        <authorList>
            <person name="Mujic A.B."/>
            <person name="Kuo A."/>
            <person name="Tritt A."/>
            <person name="Lipzen A."/>
            <person name="Chen C."/>
            <person name="Johnson J."/>
            <person name="Sharma A."/>
            <person name="Barry K."/>
            <person name="Grigoriev I.V."/>
            <person name="Spatafora J.W."/>
        </authorList>
    </citation>
    <scope>NUCLEOTIDE SEQUENCE [LARGE SCALE GENOMIC DNA]</scope>
    <source>
        <strain evidence="1 2">AM-OR11-056</strain>
    </source>
</reference>
<evidence type="ECO:0000313" key="1">
    <source>
        <dbReference type="EMBL" id="OJA19459.1"/>
    </source>
</evidence>